<keyword evidence="2" id="KW-0004">4Fe-4S</keyword>
<keyword evidence="5" id="KW-0411">Iron-sulfur</keyword>
<dbReference type="InterPro" id="IPR051208">
    <property type="entry name" value="Class-I_Fumarase/Tartrate_DH"/>
</dbReference>
<comment type="caution">
    <text evidence="8">The sequence shown here is derived from an EMBL/GenBank/DDBJ whole genome shotgun (WGS) entry which is preliminary data.</text>
</comment>
<gene>
    <name evidence="8" type="ORF">APZ16_03805</name>
</gene>
<dbReference type="PANTHER" id="PTHR30389:SF17">
    <property type="entry name" value="L(+)-TARTRATE DEHYDRATASE SUBUNIT ALPHA-RELATED"/>
    <property type="match status" value="1"/>
</dbReference>
<comment type="similarity">
    <text evidence="1">Belongs to the class-I fumarase family.</text>
</comment>
<dbReference type="InterPro" id="IPR004646">
    <property type="entry name" value="Fe-S_hydro-lyase_TtdA-typ_cat"/>
</dbReference>
<dbReference type="STRING" id="1776334.APZ16_03805"/>
<evidence type="ECO:0000256" key="4">
    <source>
        <dbReference type="ARBA" id="ARBA00023004"/>
    </source>
</evidence>
<proteinExistence type="inferred from homology"/>
<evidence type="ECO:0000313" key="9">
    <source>
        <dbReference type="Proteomes" id="UP000074294"/>
    </source>
</evidence>
<dbReference type="Pfam" id="PF05681">
    <property type="entry name" value="Fumerase"/>
    <property type="match status" value="1"/>
</dbReference>
<dbReference type="PANTHER" id="PTHR30389">
    <property type="entry name" value="FUMARATE HYDRATASE-RELATED"/>
    <property type="match status" value="1"/>
</dbReference>
<dbReference type="GO" id="GO:0046872">
    <property type="term" value="F:metal ion binding"/>
    <property type="evidence" value="ECO:0007669"/>
    <property type="project" value="UniProtKB-KW"/>
</dbReference>
<evidence type="ECO:0000256" key="1">
    <source>
        <dbReference type="ARBA" id="ARBA00008876"/>
    </source>
</evidence>
<dbReference type="AlphaFoldDB" id="A0A147JTI9"/>
<evidence type="ECO:0000259" key="7">
    <source>
        <dbReference type="Pfam" id="PF05681"/>
    </source>
</evidence>
<dbReference type="GO" id="GO:0051539">
    <property type="term" value="F:4 iron, 4 sulfur cluster binding"/>
    <property type="evidence" value="ECO:0007669"/>
    <property type="project" value="UniProtKB-KW"/>
</dbReference>
<keyword evidence="6" id="KW-0456">Lyase</keyword>
<keyword evidence="4" id="KW-0408">Iron</keyword>
<evidence type="ECO:0000256" key="6">
    <source>
        <dbReference type="ARBA" id="ARBA00023239"/>
    </source>
</evidence>
<dbReference type="EMBL" id="LQMQ01000056">
    <property type="protein sequence ID" value="KUO39740.1"/>
    <property type="molecule type" value="Genomic_DNA"/>
</dbReference>
<evidence type="ECO:0000256" key="2">
    <source>
        <dbReference type="ARBA" id="ARBA00022485"/>
    </source>
</evidence>
<name>A0A147JTI9_HADYE</name>
<dbReference type="GO" id="GO:0016829">
    <property type="term" value="F:lyase activity"/>
    <property type="evidence" value="ECO:0007669"/>
    <property type="project" value="UniProtKB-KW"/>
</dbReference>
<feature type="domain" description="Fe-S hydro-lyase tartrate dehydratase alpha-type catalytic" evidence="7">
    <location>
        <begin position="9"/>
        <end position="277"/>
    </location>
</feature>
<reference evidence="8 9" key="1">
    <citation type="journal article" date="2016" name="Nat. Microbiol.">
        <title>Genomic inference of the metabolism of cosmopolitan subsurface Archaea, Hadesarchaea.</title>
        <authorList>
            <person name="Baker B.J."/>
            <person name="Saw J.H."/>
            <person name="Lind A.E."/>
            <person name="Lazar C.S."/>
            <person name="Hinrichs K.-U."/>
            <person name="Teske A.P."/>
            <person name="Ettema T.J."/>
        </authorList>
    </citation>
    <scope>NUCLEOTIDE SEQUENCE [LARGE SCALE GENOMIC DNA]</scope>
</reference>
<protein>
    <recommendedName>
        <fullName evidence="7">Fe-S hydro-lyase tartrate dehydratase alpha-type catalytic domain-containing protein</fullName>
    </recommendedName>
</protein>
<keyword evidence="3" id="KW-0479">Metal-binding</keyword>
<evidence type="ECO:0000256" key="5">
    <source>
        <dbReference type="ARBA" id="ARBA00023014"/>
    </source>
</evidence>
<dbReference type="NCBIfam" id="NF004885">
    <property type="entry name" value="PRK06246.1"/>
    <property type="match status" value="1"/>
</dbReference>
<evidence type="ECO:0000256" key="3">
    <source>
        <dbReference type="ARBA" id="ARBA00022723"/>
    </source>
</evidence>
<dbReference type="Proteomes" id="UP000074294">
    <property type="component" value="Unassembled WGS sequence"/>
</dbReference>
<accession>A0A147JTI9</accession>
<evidence type="ECO:0000313" key="8">
    <source>
        <dbReference type="EMBL" id="KUO39740.1"/>
    </source>
</evidence>
<sequence length="289" mass="31657">MITETHFRDTVVEMLRRAETSLPRDVLAALKRAWKRERDPLARFHYKMMFKNLELAEKLKVPLCQDTGIFTFFIKLGRELRLTFDITKALEEAVKTTTRLVPLRENTVDPITRKPLPGNTGRGQPAIHIELAPGRGLQLDLLVKGAGTENYGRLFMMRPTGGPEAIEQAVLKTLEEAGGKSCPPNIVGVGVGGSMETAPLLAKKALLRPLHRANPDAELAKLERRIESAANGLGTGPMGLGGKTTLLKVLIERAACHTASLPVAVALQCWPARRAKAITIDGKLRVVEP</sequence>
<dbReference type="NCBIfam" id="TIGR00722">
    <property type="entry name" value="ttdA_fumA_fumB"/>
    <property type="match status" value="1"/>
</dbReference>
<organism evidence="8 9">
    <name type="scientific">Hadarchaeum yellowstonense</name>
    <dbReference type="NCBI Taxonomy" id="1776334"/>
    <lineage>
        <taxon>Archaea</taxon>
        <taxon>Methanobacteriati</taxon>
        <taxon>Candidatus Hadarchaeota</taxon>
        <taxon>Candidatus Hadarchaeia</taxon>
        <taxon>Candidatus Hadarchaeales</taxon>
        <taxon>Candidatus Hadarchaeaceae</taxon>
        <taxon>Candidatus Hadarchaeum</taxon>
    </lineage>
</organism>